<dbReference type="SUPFAM" id="SSF52402">
    <property type="entry name" value="Adenine nucleotide alpha hydrolases-like"/>
    <property type="match status" value="2"/>
</dbReference>
<keyword evidence="2" id="KW-1185">Reference proteome</keyword>
<accession>A0A2T4UF00</accession>
<dbReference type="EMBL" id="PYYB01000002">
    <property type="protein sequence ID" value="PTL56345.1"/>
    <property type="molecule type" value="Genomic_DNA"/>
</dbReference>
<dbReference type="Gene3D" id="3.40.50.620">
    <property type="entry name" value="HUPs"/>
    <property type="match status" value="2"/>
</dbReference>
<dbReference type="InterPro" id="IPR014729">
    <property type="entry name" value="Rossmann-like_a/b/a_fold"/>
</dbReference>
<comment type="caution">
    <text evidence="1">The sequence shown here is derived from an EMBL/GenBank/DDBJ whole genome shotgun (WGS) entry which is preliminary data.</text>
</comment>
<evidence type="ECO:0000313" key="1">
    <source>
        <dbReference type="EMBL" id="PTL56345.1"/>
    </source>
</evidence>
<gene>
    <name evidence="1" type="ORF">C7Y72_15365</name>
</gene>
<protein>
    <recommendedName>
        <fullName evidence="3">Universal stress protein</fullName>
    </recommendedName>
</protein>
<dbReference type="Proteomes" id="UP000240739">
    <property type="component" value="Unassembled WGS sequence"/>
</dbReference>
<name>A0A2T4UF00_9ACTN</name>
<dbReference type="RefSeq" id="WP_107570064.1">
    <property type="nucleotide sequence ID" value="NZ_PYYB01000002.1"/>
</dbReference>
<sequence>MKTILVVANETLGGTPLVERVQSKIDAGEEFRAVFCIPRTNPRHGNVIYDDAVYDAAQVRVDLARAYLRERGIDSIGEVGDPDPYTATMDAIAEHHPDEIIVATHPATSSGWLRRDLIERIADASGLPVDHVVVDLEREGRPFAVTLVVANRTASRDELVDQLRQKFAEGGDRIFIAVVPQEGGEGVAVKRAQARLSQLVDRIREAGLRGAGMIGDPDPYTATMNALQFFHVDDIVVSTLPATRSGWLRADLIERVRKATGLPVEHVESSVAAPAVA</sequence>
<proteinExistence type="predicted"/>
<reference evidence="1 2" key="1">
    <citation type="submission" date="2018-03" db="EMBL/GenBank/DDBJ databases">
        <title>Aquarubrobacter algicola gen. nov., sp. nov., a novel actinobacterium isolated from shallow eutrophic lake during the end of cyanobacterial harmful algal blooms.</title>
        <authorList>
            <person name="Chun S.J."/>
        </authorList>
    </citation>
    <scope>NUCLEOTIDE SEQUENCE [LARGE SCALE GENOMIC DNA]</scope>
    <source>
        <strain evidence="1 2">Seoho-28</strain>
    </source>
</reference>
<organism evidence="1 2">
    <name type="scientific">Paraconexibacter algicola</name>
    <dbReference type="NCBI Taxonomy" id="2133960"/>
    <lineage>
        <taxon>Bacteria</taxon>
        <taxon>Bacillati</taxon>
        <taxon>Actinomycetota</taxon>
        <taxon>Thermoleophilia</taxon>
        <taxon>Solirubrobacterales</taxon>
        <taxon>Paraconexibacteraceae</taxon>
        <taxon>Paraconexibacter</taxon>
    </lineage>
</organism>
<evidence type="ECO:0008006" key="3">
    <source>
        <dbReference type="Google" id="ProtNLM"/>
    </source>
</evidence>
<evidence type="ECO:0000313" key="2">
    <source>
        <dbReference type="Proteomes" id="UP000240739"/>
    </source>
</evidence>
<dbReference type="OrthoDB" id="5184682at2"/>
<dbReference type="AlphaFoldDB" id="A0A2T4UF00"/>